<dbReference type="EMBL" id="MT142810">
    <property type="protein sequence ID" value="QJA88893.1"/>
    <property type="molecule type" value="Genomic_DNA"/>
</dbReference>
<sequence length="61" mass="7308">MKNGNPKQEDVNRKFCKQFCNAWRGTWCGTVYALKEKKDVCLWTMKEIKKKMKEHRIQNGT</sequence>
<reference evidence="1" key="1">
    <citation type="submission" date="2020-03" db="EMBL/GenBank/DDBJ databases">
        <title>The deep terrestrial virosphere.</title>
        <authorList>
            <person name="Holmfeldt K."/>
            <person name="Nilsson E."/>
            <person name="Simone D."/>
            <person name="Lopez-Fernandez M."/>
            <person name="Wu X."/>
            <person name="de Brujin I."/>
            <person name="Lundin D."/>
            <person name="Andersson A."/>
            <person name="Bertilsson S."/>
            <person name="Dopson M."/>
        </authorList>
    </citation>
    <scope>NUCLEOTIDE SEQUENCE</scope>
    <source>
        <strain evidence="1">MM415B02657</strain>
    </source>
</reference>
<proteinExistence type="predicted"/>
<gene>
    <name evidence="1" type="ORF">MM415B02657_0007</name>
</gene>
<evidence type="ECO:0000313" key="1">
    <source>
        <dbReference type="EMBL" id="QJA88893.1"/>
    </source>
</evidence>
<name>A0A6M3L2V0_9ZZZZ</name>
<dbReference type="AlphaFoldDB" id="A0A6M3L2V0"/>
<protein>
    <submittedName>
        <fullName evidence="1">Uncharacterized protein</fullName>
    </submittedName>
</protein>
<accession>A0A6M3L2V0</accession>
<organism evidence="1">
    <name type="scientific">viral metagenome</name>
    <dbReference type="NCBI Taxonomy" id="1070528"/>
    <lineage>
        <taxon>unclassified sequences</taxon>
        <taxon>metagenomes</taxon>
        <taxon>organismal metagenomes</taxon>
    </lineage>
</organism>